<sequence length="112" mass="13384">WLASYIIYDRHSEATDVSKWKTPADIEHFLKYDFKQHSLRNPIVEQVITETLRVVKDIWQHFGEGKENFFNEIHIELGREMKNNSSDRKRITDNINQNENTNLRIKAILTEL</sequence>
<feature type="non-terminal residue" evidence="1">
    <location>
        <position position="1"/>
    </location>
</feature>
<evidence type="ECO:0000313" key="1">
    <source>
        <dbReference type="EMBL" id="TEB40835.1"/>
    </source>
</evidence>
<dbReference type="Gene3D" id="3.30.420.10">
    <property type="entry name" value="Ribonuclease H-like superfamily/Ribonuclease H"/>
    <property type="match status" value="1"/>
</dbReference>
<dbReference type="EMBL" id="QWDN01000854">
    <property type="protein sequence ID" value="TEB40835.1"/>
    <property type="molecule type" value="Genomic_DNA"/>
</dbReference>
<dbReference type="InterPro" id="IPR036397">
    <property type="entry name" value="RNaseH_sf"/>
</dbReference>
<organism evidence="1 2">
    <name type="scientific">Flavobacterium circumlabens</name>
    <dbReference type="NCBI Taxonomy" id="2133765"/>
    <lineage>
        <taxon>Bacteria</taxon>
        <taxon>Pseudomonadati</taxon>
        <taxon>Bacteroidota</taxon>
        <taxon>Flavobacteriia</taxon>
        <taxon>Flavobacteriales</taxon>
        <taxon>Flavobacteriaceae</taxon>
        <taxon>Flavobacterium</taxon>
    </lineage>
</organism>
<reference evidence="1 2" key="1">
    <citation type="journal article" date="2018" name="Syst. Appl. Microbiol.">
        <title>Flavobacterium circumlabens sp. nov. and Flavobacterium cupreum sp. nov., two psychrotrophic species isolated from Antarctic environmental samples.</title>
        <authorList>
            <person name="Kralova S."/>
            <person name="Busse H.J."/>
            <person name="Svec P."/>
            <person name="Maslanova I."/>
            <person name="Stankova E."/>
            <person name="Bartak M."/>
            <person name="Sedlacek I."/>
        </authorList>
    </citation>
    <scope>NUCLEOTIDE SEQUENCE [LARGE SCALE GENOMIC DNA]</scope>
    <source>
        <strain evidence="1 2">CCM 8828</strain>
    </source>
</reference>
<accession>A0A4Y7U348</accession>
<feature type="non-terminal residue" evidence="1">
    <location>
        <position position="112"/>
    </location>
</feature>
<name>A0A4Y7U348_9FLAO</name>
<dbReference type="GO" id="GO:0003676">
    <property type="term" value="F:nucleic acid binding"/>
    <property type="evidence" value="ECO:0007669"/>
    <property type="project" value="InterPro"/>
</dbReference>
<evidence type="ECO:0000313" key="2">
    <source>
        <dbReference type="Proteomes" id="UP000298340"/>
    </source>
</evidence>
<dbReference type="RefSeq" id="WP_134092510.1">
    <property type="nucleotide sequence ID" value="NZ_QWDN01000854.1"/>
</dbReference>
<protein>
    <submittedName>
        <fullName evidence="1">Uncharacterized protein</fullName>
    </submittedName>
</protein>
<gene>
    <name evidence="1" type="ORF">D0809_28585</name>
</gene>
<dbReference type="Proteomes" id="UP000298340">
    <property type="component" value="Unassembled WGS sequence"/>
</dbReference>
<proteinExistence type="predicted"/>
<comment type="caution">
    <text evidence="1">The sequence shown here is derived from an EMBL/GenBank/DDBJ whole genome shotgun (WGS) entry which is preliminary data.</text>
</comment>
<dbReference type="AlphaFoldDB" id="A0A4Y7U348"/>